<dbReference type="Gramene" id="C.cajan_07766.t">
    <property type="protein sequence ID" value="C.cajan_07766.t"/>
    <property type="gene ID" value="C.cajan_07766"/>
</dbReference>
<proteinExistence type="predicted"/>
<accession>A0A151U7R6</accession>
<evidence type="ECO:0000313" key="1">
    <source>
        <dbReference type="EMBL" id="KYP75271.1"/>
    </source>
</evidence>
<dbReference type="EMBL" id="CM003604">
    <property type="protein sequence ID" value="KYP75271.1"/>
    <property type="molecule type" value="Genomic_DNA"/>
</dbReference>
<gene>
    <name evidence="1" type="ORF">KK1_007981</name>
</gene>
<protein>
    <submittedName>
        <fullName evidence="1">Uncharacterized protein</fullName>
    </submittedName>
</protein>
<dbReference type="AlphaFoldDB" id="A0A151U7R6"/>
<keyword evidence="2" id="KW-1185">Reference proteome</keyword>
<evidence type="ECO:0000313" key="2">
    <source>
        <dbReference type="Proteomes" id="UP000075243"/>
    </source>
</evidence>
<name>A0A151U7R6_CAJCA</name>
<organism evidence="1 2">
    <name type="scientific">Cajanus cajan</name>
    <name type="common">Pigeon pea</name>
    <name type="synonym">Cajanus indicus</name>
    <dbReference type="NCBI Taxonomy" id="3821"/>
    <lineage>
        <taxon>Eukaryota</taxon>
        <taxon>Viridiplantae</taxon>
        <taxon>Streptophyta</taxon>
        <taxon>Embryophyta</taxon>
        <taxon>Tracheophyta</taxon>
        <taxon>Spermatophyta</taxon>
        <taxon>Magnoliopsida</taxon>
        <taxon>eudicotyledons</taxon>
        <taxon>Gunneridae</taxon>
        <taxon>Pentapetalae</taxon>
        <taxon>rosids</taxon>
        <taxon>fabids</taxon>
        <taxon>Fabales</taxon>
        <taxon>Fabaceae</taxon>
        <taxon>Papilionoideae</taxon>
        <taxon>50 kb inversion clade</taxon>
        <taxon>NPAAA clade</taxon>
        <taxon>indigoferoid/millettioid clade</taxon>
        <taxon>Phaseoleae</taxon>
        <taxon>Cajanus</taxon>
    </lineage>
</organism>
<sequence>MGKQTNFRKLGAKRANLELIHTDICGPFPTTTWNEQQYFIVKQTIIASSTMAAEFIACFEPSNYEI</sequence>
<reference evidence="1 2" key="1">
    <citation type="journal article" date="2012" name="Nat. Biotechnol.">
        <title>Draft genome sequence of pigeonpea (Cajanus cajan), an orphan legume crop of resource-poor farmers.</title>
        <authorList>
            <person name="Varshney R.K."/>
            <person name="Chen W."/>
            <person name="Li Y."/>
            <person name="Bharti A.K."/>
            <person name="Saxena R.K."/>
            <person name="Schlueter J.A."/>
            <person name="Donoghue M.T."/>
            <person name="Azam S."/>
            <person name="Fan G."/>
            <person name="Whaley A.M."/>
            <person name="Farmer A.D."/>
            <person name="Sheridan J."/>
            <person name="Iwata A."/>
            <person name="Tuteja R."/>
            <person name="Penmetsa R.V."/>
            <person name="Wu W."/>
            <person name="Upadhyaya H.D."/>
            <person name="Yang S.P."/>
            <person name="Shah T."/>
            <person name="Saxena K.B."/>
            <person name="Michael T."/>
            <person name="McCombie W.R."/>
            <person name="Yang B."/>
            <person name="Zhang G."/>
            <person name="Yang H."/>
            <person name="Wang J."/>
            <person name="Spillane C."/>
            <person name="Cook D.R."/>
            <person name="May G.D."/>
            <person name="Xu X."/>
            <person name="Jackson S.A."/>
        </authorList>
    </citation>
    <scope>NUCLEOTIDE SEQUENCE [LARGE SCALE GENOMIC DNA]</scope>
    <source>
        <strain evidence="2">cv. Asha</strain>
    </source>
</reference>
<dbReference type="Proteomes" id="UP000075243">
    <property type="component" value="Chromosome 2"/>
</dbReference>